<dbReference type="RefSeq" id="WP_117444483.1">
    <property type="nucleotide sequence ID" value="NZ_JAJFEN010000004.1"/>
</dbReference>
<evidence type="ECO:0000313" key="3">
    <source>
        <dbReference type="Proteomes" id="UP000260025"/>
    </source>
</evidence>
<protein>
    <submittedName>
        <fullName evidence="2">ROK family protein</fullName>
    </submittedName>
</protein>
<dbReference type="AlphaFoldDB" id="A0A3E2VL92"/>
<dbReference type="OrthoDB" id="9783435at2"/>
<dbReference type="PANTHER" id="PTHR18964:SF165">
    <property type="entry name" value="BETA-GLUCOSIDE KINASE"/>
    <property type="match status" value="1"/>
</dbReference>
<gene>
    <name evidence="2" type="ORF">DXA38_18455</name>
</gene>
<name>A0A3E2VL92_CLOIN</name>
<organism evidence="2 3">
    <name type="scientific">Clostridium innocuum</name>
    <dbReference type="NCBI Taxonomy" id="1522"/>
    <lineage>
        <taxon>Bacteria</taxon>
        <taxon>Bacillati</taxon>
        <taxon>Bacillota</taxon>
        <taxon>Clostridia</taxon>
        <taxon>Eubacteriales</taxon>
        <taxon>Clostridiaceae</taxon>
        <taxon>Clostridium</taxon>
    </lineage>
</organism>
<dbReference type="Proteomes" id="UP000260025">
    <property type="component" value="Unassembled WGS sequence"/>
</dbReference>
<reference evidence="2 3" key="1">
    <citation type="submission" date="2018-08" db="EMBL/GenBank/DDBJ databases">
        <title>A genome reference for cultivated species of the human gut microbiota.</title>
        <authorList>
            <person name="Zou Y."/>
            <person name="Xue W."/>
            <person name="Luo G."/>
        </authorList>
    </citation>
    <scope>NUCLEOTIDE SEQUENCE [LARGE SCALE GENOMIC DNA]</scope>
    <source>
        <strain evidence="2 3">OF01-2LB</strain>
    </source>
</reference>
<comment type="similarity">
    <text evidence="1">Belongs to the ROK (NagC/XylR) family.</text>
</comment>
<accession>A0A3E2VL92</accession>
<dbReference type="EMBL" id="QVEV01000037">
    <property type="protein sequence ID" value="RGC11378.1"/>
    <property type="molecule type" value="Genomic_DNA"/>
</dbReference>
<dbReference type="CDD" id="cd24068">
    <property type="entry name" value="ASKHA_NBD_ROK_FnNanK-like"/>
    <property type="match status" value="1"/>
</dbReference>
<dbReference type="Gene3D" id="3.30.420.40">
    <property type="match status" value="2"/>
</dbReference>
<dbReference type="InterPro" id="IPR000600">
    <property type="entry name" value="ROK"/>
</dbReference>
<proteinExistence type="inferred from homology"/>
<dbReference type="SUPFAM" id="SSF53067">
    <property type="entry name" value="Actin-like ATPase domain"/>
    <property type="match status" value="1"/>
</dbReference>
<evidence type="ECO:0000256" key="1">
    <source>
        <dbReference type="ARBA" id="ARBA00006479"/>
    </source>
</evidence>
<sequence>MLITFDIGGTSIKYGIFTLRKGQPVFVMQNEISSDARVLKGPGILQRVETLIAKAMQQQDIEGIAISTAGMVDAEKGCIQYANDNIPEYTGLAFKQLLEARFHMPCWVENDVNAAALGETVFGAGRGAAHALMLTIGTGIGGAVVIDHTIYHGYSGSAGEIGYMWVKDRHFQDIASTTALIQHVEAKTQEADLNGKIICARAKRGDAVCMQAIKELCSHIAIGVSSCACLMNPQIIILGGGIMTQKELFAPLMEAYLKQYMNEEIYAHTQLAFAQLGNRAGMAGACAYWMIKEGIQFA</sequence>
<dbReference type="PANTHER" id="PTHR18964">
    <property type="entry name" value="ROK (REPRESSOR, ORF, KINASE) FAMILY"/>
    <property type="match status" value="1"/>
</dbReference>
<comment type="caution">
    <text evidence="2">The sequence shown here is derived from an EMBL/GenBank/DDBJ whole genome shotgun (WGS) entry which is preliminary data.</text>
</comment>
<evidence type="ECO:0000313" key="2">
    <source>
        <dbReference type="EMBL" id="RGC11378.1"/>
    </source>
</evidence>
<dbReference type="Pfam" id="PF00480">
    <property type="entry name" value="ROK"/>
    <property type="match status" value="1"/>
</dbReference>
<dbReference type="InterPro" id="IPR043129">
    <property type="entry name" value="ATPase_NBD"/>
</dbReference>